<dbReference type="FunFam" id="3.40.50.1820:FF:000165">
    <property type="entry name" value="Serine peptidase, putative"/>
    <property type="match status" value="1"/>
</dbReference>
<sequence>MRVLYVGASAFALTGMANASMRRWTYPDCDEDNCYRAFLNPQYTDLAPSFCLEFLASTTTDASVIPTPFENCEGDIDAVSSACSCITYTYTHTLTTSTPEVTPTSSTPVVTTPVETTPATTPSSTEVPSTTPPESSSSFTPPISYPVSTPETTPTSSTPVSSTPESTPVSTPESTPVSTPETTPASSTPESTPVSSTPESTPASSTPESTPVSTPESTPISTPETTPVSTPESTPASSTPESTPASSTPESTPSTPASSTPVISTSESSPVASTYPASTYPVVTYPVVTYPVVTYPASSSPESSSPASTYPAGSSSESSSPSGSYPVGSSSESSVSSSSYQAVTYPASSSPASTYPVGSTPGSSVPVVTYPVGSSSTGAYPTESASTTASSGVSTPVTEGYPTESVSTSYLTLTTSTIYTTTVYTVTSCAPIVTDCPATTSPYVTTKTYPVTETVYPIYPSSYPVWTPSTGVNATSTFTTSKGVVGPTTSSGYSVIPTAAAARVGLNEVAMAAGALAVALLCLESSPTPRSHLDKMKSFTAISQLLLAAGVSASFERTRFGGMQVGPIDDFMLAKIAASAASNVTVAGWGTFDQLLDHSNPSLGTFKQRYWWNTQYWKGPSSPIIFVNPGEQAATNFNISYPTSARLTGKFAQEMGGAVVIMEHRYWGESSPYEELTVDNLKYLTLENSIKDNTYFANNFDAPFDVTGKSTAKDAPWIFTGGSYPGALAGWIANKDPGTFWAYYGTSGVVQAIGDFWQYFVPVQEATPRNCSSDVNAVIEYIDAVLAYGSPKEKTKLKAKFKLTGLEDADFASAIENGPWTWQSGQFYTANSLGYTPFYRFCDFVENVWPNSTNKVPSAKGVGLSKALDGYAKWVTEELLPGYCEGYGYFEGEFNTACFQGLNASNPIYKDLTPGNAGNRQWNWMLCNEAFEYWQDGAPVGKPTLVSRHVNKAYWRAQCPLWFPGHEFGIAKGKSAESVNKYTGGWFATNTTRLMMTNGEWDPWRDSTYSSKFRPGGPLESTEQLPVRYLKKGTHCSDLYGQNWAANADANAIAEDQTIQMKEWVSEFYAQ</sequence>
<evidence type="ECO:0000256" key="5">
    <source>
        <dbReference type="ARBA" id="ARBA00023180"/>
    </source>
</evidence>
<organism evidence="7 8">
    <name type="scientific">Xylaria multiplex</name>
    <dbReference type="NCBI Taxonomy" id="323545"/>
    <lineage>
        <taxon>Eukaryota</taxon>
        <taxon>Fungi</taxon>
        <taxon>Dikarya</taxon>
        <taxon>Ascomycota</taxon>
        <taxon>Pezizomycotina</taxon>
        <taxon>Sordariomycetes</taxon>
        <taxon>Xylariomycetidae</taxon>
        <taxon>Xylariales</taxon>
        <taxon>Xylariaceae</taxon>
        <taxon>Xylaria</taxon>
    </lineage>
</organism>
<dbReference type="InterPro" id="IPR029058">
    <property type="entry name" value="AB_hydrolase_fold"/>
</dbReference>
<feature type="region of interest" description="Disordered" evidence="6">
    <location>
        <begin position="376"/>
        <end position="403"/>
    </location>
</feature>
<gene>
    <name evidence="7" type="ORF">GQX73_g7458</name>
</gene>
<dbReference type="PANTHER" id="PTHR11010:SF23">
    <property type="entry name" value="SERINE PEPTIDASE"/>
    <property type="match status" value="1"/>
</dbReference>
<feature type="region of interest" description="Disordered" evidence="6">
    <location>
        <begin position="96"/>
        <end position="278"/>
    </location>
</feature>
<evidence type="ECO:0000256" key="1">
    <source>
        <dbReference type="ARBA" id="ARBA00011079"/>
    </source>
</evidence>
<evidence type="ECO:0000256" key="4">
    <source>
        <dbReference type="ARBA" id="ARBA00022801"/>
    </source>
</evidence>
<evidence type="ECO:0000256" key="6">
    <source>
        <dbReference type="SAM" id="MobiDB-lite"/>
    </source>
</evidence>
<dbReference type="Gene3D" id="3.40.50.1820">
    <property type="entry name" value="alpha/beta hydrolase"/>
    <property type="match status" value="2"/>
</dbReference>
<evidence type="ECO:0000313" key="8">
    <source>
        <dbReference type="Proteomes" id="UP000481858"/>
    </source>
</evidence>
<evidence type="ECO:0000256" key="2">
    <source>
        <dbReference type="ARBA" id="ARBA00022670"/>
    </source>
</evidence>
<dbReference type="GO" id="GO:0008239">
    <property type="term" value="F:dipeptidyl-peptidase activity"/>
    <property type="evidence" value="ECO:0007669"/>
    <property type="project" value="TreeGrafter"/>
</dbReference>
<comment type="similarity">
    <text evidence="1">Belongs to the peptidase S28 family.</text>
</comment>
<name>A0A7C8IP47_9PEZI</name>
<evidence type="ECO:0000256" key="3">
    <source>
        <dbReference type="ARBA" id="ARBA00022729"/>
    </source>
</evidence>
<feature type="region of interest" description="Disordered" evidence="6">
    <location>
        <begin position="296"/>
        <end position="335"/>
    </location>
</feature>
<dbReference type="InterPro" id="IPR008758">
    <property type="entry name" value="Peptidase_S28"/>
</dbReference>
<keyword evidence="2" id="KW-0645">Protease</keyword>
<dbReference type="InParanoid" id="A0A7C8IP47"/>
<dbReference type="EMBL" id="WUBL01000097">
    <property type="protein sequence ID" value="KAF2966103.1"/>
    <property type="molecule type" value="Genomic_DNA"/>
</dbReference>
<feature type="compositionally biased region" description="Low complexity" evidence="6">
    <location>
        <begin position="376"/>
        <end position="398"/>
    </location>
</feature>
<comment type="caution">
    <text evidence="7">The sequence shown here is derived from an EMBL/GenBank/DDBJ whole genome shotgun (WGS) entry which is preliminary data.</text>
</comment>
<dbReference type="GO" id="GO:0006508">
    <property type="term" value="P:proteolysis"/>
    <property type="evidence" value="ECO:0007669"/>
    <property type="project" value="UniProtKB-KW"/>
</dbReference>
<proteinExistence type="inferred from homology"/>
<keyword evidence="4" id="KW-0378">Hydrolase</keyword>
<dbReference type="Proteomes" id="UP000481858">
    <property type="component" value="Unassembled WGS sequence"/>
</dbReference>
<accession>A0A7C8IP47</accession>
<protein>
    <submittedName>
        <fullName evidence="7">Uncharacterized protein</fullName>
    </submittedName>
</protein>
<dbReference type="OrthoDB" id="1735038at2759"/>
<keyword evidence="3" id="KW-0732">Signal</keyword>
<keyword evidence="8" id="KW-1185">Reference proteome</keyword>
<reference evidence="7 8" key="1">
    <citation type="submission" date="2019-12" db="EMBL/GenBank/DDBJ databases">
        <title>Draft genome sequence of the ascomycete Xylaria multiplex DSM 110363.</title>
        <authorList>
            <person name="Buettner E."/>
            <person name="Kellner H."/>
        </authorList>
    </citation>
    <scope>NUCLEOTIDE SEQUENCE [LARGE SCALE GENOMIC DNA]</scope>
    <source>
        <strain evidence="7 8">DSM 110363</strain>
    </source>
</reference>
<dbReference type="Pfam" id="PF05577">
    <property type="entry name" value="Peptidase_S28"/>
    <property type="match status" value="1"/>
</dbReference>
<dbReference type="AlphaFoldDB" id="A0A7C8IP47"/>
<evidence type="ECO:0000313" key="7">
    <source>
        <dbReference type="EMBL" id="KAF2966103.1"/>
    </source>
</evidence>
<dbReference type="GO" id="GO:0070008">
    <property type="term" value="F:serine-type exopeptidase activity"/>
    <property type="evidence" value="ECO:0007669"/>
    <property type="project" value="InterPro"/>
</dbReference>
<dbReference type="SUPFAM" id="SSF53474">
    <property type="entry name" value="alpha/beta-Hydrolases"/>
    <property type="match status" value="1"/>
</dbReference>
<dbReference type="PANTHER" id="PTHR11010">
    <property type="entry name" value="PROTEASE S28 PRO-X CARBOXYPEPTIDASE-RELATED"/>
    <property type="match status" value="1"/>
</dbReference>
<keyword evidence="5" id="KW-0325">Glycoprotein</keyword>